<dbReference type="RefSeq" id="WP_119929964.1">
    <property type="nucleotide sequence ID" value="NZ_QZEY01000016.1"/>
</dbReference>
<dbReference type="Pfam" id="PF02852">
    <property type="entry name" value="Pyr_redox_dim"/>
    <property type="match status" value="1"/>
</dbReference>
<organism evidence="9 10">
    <name type="scientific">Bailinhaonella thermotolerans</name>
    <dbReference type="NCBI Taxonomy" id="1070861"/>
    <lineage>
        <taxon>Bacteria</taxon>
        <taxon>Bacillati</taxon>
        <taxon>Actinomycetota</taxon>
        <taxon>Actinomycetes</taxon>
        <taxon>Streptosporangiales</taxon>
        <taxon>Streptosporangiaceae</taxon>
        <taxon>Bailinhaonella</taxon>
    </lineage>
</organism>
<evidence type="ECO:0000259" key="7">
    <source>
        <dbReference type="Pfam" id="PF02852"/>
    </source>
</evidence>
<dbReference type="EMBL" id="QZEY01000016">
    <property type="protein sequence ID" value="RJL24108.1"/>
    <property type="molecule type" value="Genomic_DNA"/>
</dbReference>
<dbReference type="InterPro" id="IPR036188">
    <property type="entry name" value="FAD/NAD-bd_sf"/>
</dbReference>
<dbReference type="SUPFAM" id="SSF51905">
    <property type="entry name" value="FAD/NAD(P)-binding domain"/>
    <property type="match status" value="1"/>
</dbReference>
<dbReference type="AlphaFoldDB" id="A0A3A4AS14"/>
<keyword evidence="4" id="KW-0274">FAD</keyword>
<dbReference type="PRINTS" id="PR00368">
    <property type="entry name" value="FADPNR"/>
</dbReference>
<comment type="caution">
    <text evidence="9">The sequence shown here is derived from an EMBL/GenBank/DDBJ whole genome shotgun (WGS) entry which is preliminary data.</text>
</comment>
<accession>A0A3A4AS14</accession>
<dbReference type="OrthoDB" id="9802028at2"/>
<dbReference type="PANTHER" id="PTHR43429">
    <property type="entry name" value="PYRIDINE NUCLEOTIDE-DISULFIDE OXIDOREDUCTASE DOMAIN-CONTAINING"/>
    <property type="match status" value="1"/>
</dbReference>
<comment type="similarity">
    <text evidence="2">Belongs to the class-III pyridine nucleotide-disulfide oxidoreductase family.</text>
</comment>
<reference evidence="9 10" key="1">
    <citation type="submission" date="2018-09" db="EMBL/GenBank/DDBJ databases">
        <title>YIM 75507 draft genome.</title>
        <authorList>
            <person name="Tang S."/>
            <person name="Feng Y."/>
        </authorList>
    </citation>
    <scope>NUCLEOTIDE SEQUENCE [LARGE SCALE GENOMIC DNA]</scope>
    <source>
        <strain evidence="9 10">YIM 75507</strain>
    </source>
</reference>
<evidence type="ECO:0000259" key="8">
    <source>
        <dbReference type="Pfam" id="PF07992"/>
    </source>
</evidence>
<evidence type="ECO:0000256" key="6">
    <source>
        <dbReference type="ARBA" id="ARBA00023284"/>
    </source>
</evidence>
<evidence type="ECO:0000313" key="10">
    <source>
        <dbReference type="Proteomes" id="UP000265768"/>
    </source>
</evidence>
<proteinExistence type="inferred from homology"/>
<dbReference type="SUPFAM" id="SSF55424">
    <property type="entry name" value="FAD/NAD-linked reductases, dimerisation (C-terminal) domain"/>
    <property type="match status" value="1"/>
</dbReference>
<dbReference type="InterPro" id="IPR004099">
    <property type="entry name" value="Pyr_nucl-diS_OxRdtase_dimer"/>
</dbReference>
<name>A0A3A4AS14_9ACTN</name>
<dbReference type="PRINTS" id="PR00411">
    <property type="entry name" value="PNDRDTASEI"/>
</dbReference>
<keyword evidence="5" id="KW-0560">Oxidoreductase</keyword>
<dbReference type="Proteomes" id="UP000265768">
    <property type="component" value="Unassembled WGS sequence"/>
</dbReference>
<dbReference type="PANTHER" id="PTHR43429:SF1">
    <property type="entry name" value="NAD(P)H SULFUR OXIDOREDUCTASE (COA-DEPENDENT)"/>
    <property type="match status" value="1"/>
</dbReference>
<sequence length="460" mass="48405">MSRERLIVIGGDAGGMSAASQARRRRGSDDLEIIAVERGAHTSYSACGLPYLVGGAVKAAEDLVARTPQEFERDHDIRVWLWHEATEIDVDKRVVRVRDLAGGTERVEPYDHLMIATGAEPVRPDLPGADAAGIFGVQTLDDGIVLDSYIGETKPRRAVVVGGGYIGLEMAEAMVERGIAVTLVEASPQPMDKGLDPDMGALVAEAIERIGVELRSGERVTAFEAGDDGVVRAVVTDRSRYPADLVVLGLGVRPRARLAREAGIAVGESGGIVVDRRMRTSAEGVWAAGDVVESVHRISGLPVNIALGTHANKQGRVAGINIGGGYATFPGVIGTAVTKICGIQVARTGLSSREAARAGFEIVTAAVKSTTRAGYYPGATWMTTKIIAERRSGRLLGAQIVGEEGAAKRVDVLAVAAWNGMTVEEMTGLDLGYAPPYSPVWDPVLIAARKAAEQVAAADG</sequence>
<evidence type="ECO:0000313" key="9">
    <source>
        <dbReference type="EMBL" id="RJL24108.1"/>
    </source>
</evidence>
<comment type="cofactor">
    <cofactor evidence="1">
        <name>FAD</name>
        <dbReference type="ChEBI" id="CHEBI:57692"/>
    </cofactor>
</comment>
<protein>
    <submittedName>
        <fullName evidence="9">Flavoprotein oxidoreductase</fullName>
    </submittedName>
</protein>
<evidence type="ECO:0000256" key="2">
    <source>
        <dbReference type="ARBA" id="ARBA00009130"/>
    </source>
</evidence>
<dbReference type="Pfam" id="PF07992">
    <property type="entry name" value="Pyr_redox_2"/>
    <property type="match status" value="1"/>
</dbReference>
<feature type="domain" description="Pyridine nucleotide-disulphide oxidoreductase dimerisation" evidence="7">
    <location>
        <begin position="337"/>
        <end position="439"/>
    </location>
</feature>
<evidence type="ECO:0000256" key="4">
    <source>
        <dbReference type="ARBA" id="ARBA00022827"/>
    </source>
</evidence>
<gene>
    <name evidence="9" type="ORF">D5H75_30090</name>
</gene>
<evidence type="ECO:0000256" key="3">
    <source>
        <dbReference type="ARBA" id="ARBA00022630"/>
    </source>
</evidence>
<dbReference type="GO" id="GO:0016491">
    <property type="term" value="F:oxidoreductase activity"/>
    <property type="evidence" value="ECO:0007669"/>
    <property type="project" value="UniProtKB-KW"/>
</dbReference>
<dbReference type="InterPro" id="IPR050260">
    <property type="entry name" value="FAD-bd_OxRdtase"/>
</dbReference>
<keyword evidence="10" id="KW-1185">Reference proteome</keyword>
<keyword evidence="6" id="KW-0676">Redox-active center</keyword>
<dbReference type="Gene3D" id="3.50.50.60">
    <property type="entry name" value="FAD/NAD(P)-binding domain"/>
    <property type="match status" value="2"/>
</dbReference>
<dbReference type="InterPro" id="IPR016156">
    <property type="entry name" value="FAD/NAD-linked_Rdtase_dimer_sf"/>
</dbReference>
<dbReference type="InterPro" id="IPR023753">
    <property type="entry name" value="FAD/NAD-binding_dom"/>
</dbReference>
<evidence type="ECO:0000256" key="5">
    <source>
        <dbReference type="ARBA" id="ARBA00023002"/>
    </source>
</evidence>
<evidence type="ECO:0000256" key="1">
    <source>
        <dbReference type="ARBA" id="ARBA00001974"/>
    </source>
</evidence>
<feature type="domain" description="FAD/NAD(P)-binding" evidence="8">
    <location>
        <begin position="5"/>
        <end position="315"/>
    </location>
</feature>
<keyword evidence="3" id="KW-0285">Flavoprotein</keyword>